<reference evidence="1" key="1">
    <citation type="journal article" date="2023" name="Insect Mol. Biol.">
        <title>Genome sequencing provides insights into the evolution of gene families encoding plant cell wall-degrading enzymes in longhorned beetles.</title>
        <authorList>
            <person name="Shin N.R."/>
            <person name="Okamura Y."/>
            <person name="Kirsch R."/>
            <person name="Pauchet Y."/>
        </authorList>
    </citation>
    <scope>NUCLEOTIDE SEQUENCE</scope>
    <source>
        <strain evidence="1">AMC_N1</strain>
    </source>
</reference>
<name>A0AAV8ZHL8_9CUCU</name>
<dbReference type="GO" id="GO:0003676">
    <property type="term" value="F:nucleic acid binding"/>
    <property type="evidence" value="ECO:0007669"/>
    <property type="project" value="InterPro"/>
</dbReference>
<gene>
    <name evidence="1" type="ORF">NQ318_018712</name>
</gene>
<evidence type="ECO:0000313" key="2">
    <source>
        <dbReference type="Proteomes" id="UP001162162"/>
    </source>
</evidence>
<protein>
    <recommendedName>
        <fullName evidence="3">Transposase</fullName>
    </recommendedName>
</protein>
<accession>A0AAV8ZHL8</accession>
<dbReference type="PANTHER" id="PTHR46060:SF1">
    <property type="entry name" value="MARINER MOS1 TRANSPOSASE-LIKE PROTEIN"/>
    <property type="match status" value="1"/>
</dbReference>
<comment type="caution">
    <text evidence="1">The sequence shown here is derived from an EMBL/GenBank/DDBJ whole genome shotgun (WGS) entry which is preliminary data.</text>
</comment>
<dbReference type="Pfam" id="PF01359">
    <property type="entry name" value="Transposase_1"/>
    <property type="match status" value="1"/>
</dbReference>
<proteinExistence type="predicted"/>
<dbReference type="InterPro" id="IPR036397">
    <property type="entry name" value="RNaseH_sf"/>
</dbReference>
<evidence type="ECO:0000313" key="1">
    <source>
        <dbReference type="EMBL" id="KAJ8963246.1"/>
    </source>
</evidence>
<dbReference type="InterPro" id="IPR052709">
    <property type="entry name" value="Transposase-MT_Hybrid"/>
</dbReference>
<sequence>MYFNLLAAEGARSSVDDKARAFNMHGQNSYQNTDDPTFNKRIITGDETWVYEYDVETDQQSSEWCAKNEPKPKKTRQSRSKIKVMLIVFFDYRGVVHHEFVPEGQTVNKEYYLAVLRRLREAIRHKRPHLWADNSWIFGNNNAPSHSSLIVTEFVAKRETKVIANPPYLPDLAPCDFFLFPKLKYPLRGTRHESIEAIKSNSLNGSKGANFEGDNKDLY</sequence>
<dbReference type="Proteomes" id="UP001162162">
    <property type="component" value="Unassembled WGS sequence"/>
</dbReference>
<dbReference type="PANTHER" id="PTHR46060">
    <property type="entry name" value="MARINER MOS1 TRANSPOSASE-LIKE PROTEIN"/>
    <property type="match status" value="1"/>
</dbReference>
<dbReference type="InterPro" id="IPR001888">
    <property type="entry name" value="Transposase_1"/>
</dbReference>
<dbReference type="Gene3D" id="3.30.420.10">
    <property type="entry name" value="Ribonuclease H-like superfamily/Ribonuclease H"/>
    <property type="match status" value="1"/>
</dbReference>
<keyword evidence="2" id="KW-1185">Reference proteome</keyword>
<organism evidence="1 2">
    <name type="scientific">Aromia moschata</name>
    <dbReference type="NCBI Taxonomy" id="1265417"/>
    <lineage>
        <taxon>Eukaryota</taxon>
        <taxon>Metazoa</taxon>
        <taxon>Ecdysozoa</taxon>
        <taxon>Arthropoda</taxon>
        <taxon>Hexapoda</taxon>
        <taxon>Insecta</taxon>
        <taxon>Pterygota</taxon>
        <taxon>Neoptera</taxon>
        <taxon>Endopterygota</taxon>
        <taxon>Coleoptera</taxon>
        <taxon>Polyphaga</taxon>
        <taxon>Cucujiformia</taxon>
        <taxon>Chrysomeloidea</taxon>
        <taxon>Cerambycidae</taxon>
        <taxon>Cerambycinae</taxon>
        <taxon>Callichromatini</taxon>
        <taxon>Aromia</taxon>
    </lineage>
</organism>
<evidence type="ECO:0008006" key="3">
    <source>
        <dbReference type="Google" id="ProtNLM"/>
    </source>
</evidence>
<dbReference type="EMBL" id="JAPWTK010000001">
    <property type="protein sequence ID" value="KAJ8963246.1"/>
    <property type="molecule type" value="Genomic_DNA"/>
</dbReference>
<dbReference type="AlphaFoldDB" id="A0AAV8ZHL8"/>